<proteinExistence type="predicted"/>
<organism evidence="1 2">
    <name type="scientific">Acetobacter malorum DSM 14337</name>
    <dbReference type="NCBI Taxonomy" id="1307910"/>
    <lineage>
        <taxon>Bacteria</taxon>
        <taxon>Pseudomonadati</taxon>
        <taxon>Pseudomonadota</taxon>
        <taxon>Alphaproteobacteria</taxon>
        <taxon>Acetobacterales</taxon>
        <taxon>Acetobacteraceae</taxon>
        <taxon>Acetobacter</taxon>
    </lineage>
</organism>
<protein>
    <submittedName>
        <fullName evidence="1">CRISPR-associated Csy1 family protein</fullName>
    </submittedName>
</protein>
<dbReference type="Pfam" id="PF09611">
    <property type="entry name" value="Cas_Csy1"/>
    <property type="match status" value="1"/>
</dbReference>
<keyword evidence="2" id="KW-1185">Reference proteome</keyword>
<dbReference type="RefSeq" id="WP_264821029.1">
    <property type="nucleotide sequence ID" value="NZ_BAPF01000050.1"/>
</dbReference>
<evidence type="ECO:0000313" key="2">
    <source>
        <dbReference type="Proteomes" id="UP001065047"/>
    </source>
</evidence>
<dbReference type="Proteomes" id="UP001065047">
    <property type="component" value="Unassembled WGS sequence"/>
</dbReference>
<comment type="caution">
    <text evidence="1">The sequence shown here is derived from an EMBL/GenBank/DDBJ whole genome shotgun (WGS) entry which is preliminary data.</text>
</comment>
<reference evidence="1" key="1">
    <citation type="submission" date="2013-04" db="EMBL/GenBank/DDBJ databases">
        <title>The genome sequencing project of 58 acetic acid bacteria.</title>
        <authorList>
            <person name="Okamoto-Kainuma A."/>
            <person name="Ishikawa M."/>
            <person name="Umino S."/>
            <person name="Koizumi Y."/>
            <person name="Shiwa Y."/>
            <person name="Yoshikawa H."/>
            <person name="Matsutani M."/>
            <person name="Matsushita K."/>
        </authorList>
    </citation>
    <scope>NUCLEOTIDE SEQUENCE</scope>
    <source>
        <strain evidence="1">DSM 14337</strain>
    </source>
</reference>
<sequence length="413" mass="46045">MAFDEAIRTFATERLRKKKVIREDAFASHRQISEILFDMALRGKRVFPATHIAKGGHPSSRSRNIWMRLRETPRHTYIGTATLLESRNYTIDVAADATTQDVAAFISVIVEDKSVAEWMIGRDESLESALSTYIDHPKRFMEGVAEPDERTPTSVDKQIYWLKGPSAEQDDDFVILQPVFASCVVQFVYHAVRTVNSKANGEARTAWRKGEASDLSFSLMPGLAMRQIGGSKPHNVSYLNARRFGENYLLPSIPPAWNAIARPVTLSHQESGVSVFLRLSRAVTDMLDALSEENSIAQGRARNVENDLIGRFISFSEDVRGSHPSEWFNSDDCTLIETEKKWFRYPPGRSGEMSDWCATVLMVSEIFASSLSALSACRGEGGVGFNPSEFASRAARYLMLSTVGPAGLEECEL</sequence>
<gene>
    <name evidence="1" type="ORF">AA14337_2962</name>
</gene>
<evidence type="ECO:0000313" key="1">
    <source>
        <dbReference type="EMBL" id="GBQ84977.1"/>
    </source>
</evidence>
<name>A0ABQ0PYT3_9PROT</name>
<dbReference type="InterPro" id="IPR013397">
    <property type="entry name" value="CRISPR-assoc_prot_Csy1"/>
</dbReference>
<dbReference type="EMBL" id="BAPF01000050">
    <property type="protein sequence ID" value="GBQ84977.1"/>
    <property type="molecule type" value="Genomic_DNA"/>
</dbReference>
<accession>A0ABQ0PYT3</accession>